<evidence type="ECO:0000313" key="4">
    <source>
        <dbReference type="Proteomes" id="UP000471633"/>
    </source>
</evidence>
<evidence type="ECO:0000256" key="1">
    <source>
        <dbReference type="SAM" id="MobiDB-lite"/>
    </source>
</evidence>
<dbReference type="EMBL" id="AMPZ03000007">
    <property type="protein sequence ID" value="KAH9580227.1"/>
    <property type="molecule type" value="Genomic_DNA"/>
</dbReference>
<keyword evidence="2" id="KW-1133">Transmembrane helix</keyword>
<evidence type="ECO:0000256" key="2">
    <source>
        <dbReference type="SAM" id="Phobius"/>
    </source>
</evidence>
<keyword evidence="2" id="KW-0472">Membrane</keyword>
<feature type="transmembrane region" description="Helical" evidence="2">
    <location>
        <begin position="12"/>
        <end position="32"/>
    </location>
</feature>
<dbReference type="CTD" id="75577898"/>
<evidence type="ECO:0000313" key="3">
    <source>
        <dbReference type="EMBL" id="KAH9580227.1"/>
    </source>
</evidence>
<proteinExistence type="predicted"/>
<sequence>MSIKTNHPQIILYWMELILGIICIALAGKGYHEIGFQYLIGIGTFSAIGNIVFLLMYGFATTRPLDGRSILKLIETIYQLIVTLLYCISIGVTFNQIDYLQYFIGPITIFTSANFGAYIFGSMVAITELLCKHPDINTTNNTTTTTTTTNNTTNTPMNTNSNPNPSQPVNQLNQSK</sequence>
<feature type="transmembrane region" description="Helical" evidence="2">
    <location>
        <begin position="38"/>
        <end position="57"/>
    </location>
</feature>
<feature type="transmembrane region" description="Helical" evidence="2">
    <location>
        <begin position="103"/>
        <end position="126"/>
    </location>
</feature>
<dbReference type="Proteomes" id="UP000471633">
    <property type="component" value="Unassembled WGS sequence"/>
</dbReference>
<keyword evidence="2" id="KW-0812">Transmembrane</keyword>
<evidence type="ECO:0008006" key="5">
    <source>
        <dbReference type="Google" id="ProtNLM"/>
    </source>
</evidence>
<dbReference type="AlphaFoldDB" id="A0A922II46"/>
<reference evidence="3" key="1">
    <citation type="journal article" date="2012" name="Nat. Genet.">
        <title>Whole-genome sequence of Schistosoma haematobium.</title>
        <authorList>
            <person name="Young N.D."/>
            <person name="Jex A.R."/>
            <person name="Li B."/>
            <person name="Liu S."/>
            <person name="Yang L."/>
            <person name="Xiong Z."/>
            <person name="Li Y."/>
            <person name="Cantacessi C."/>
            <person name="Hall R.S."/>
            <person name="Xu X."/>
            <person name="Chen F."/>
            <person name="Wu X."/>
            <person name="Zerlotini A."/>
            <person name="Oliveira G."/>
            <person name="Hofmann A."/>
            <person name="Zhang G."/>
            <person name="Fang X."/>
            <person name="Kang Y."/>
            <person name="Campbell B.E."/>
            <person name="Loukas A."/>
            <person name="Ranganathan S."/>
            <person name="Rollinson D."/>
            <person name="Rinaldi G."/>
            <person name="Brindley P.J."/>
            <person name="Yang H."/>
            <person name="Wang J."/>
            <person name="Wang J."/>
            <person name="Gasser R.B."/>
        </authorList>
    </citation>
    <scope>NUCLEOTIDE SEQUENCE</scope>
</reference>
<comment type="caution">
    <text evidence="3">The sequence shown here is derived from an EMBL/GenBank/DDBJ whole genome shotgun (WGS) entry which is preliminary data.</text>
</comment>
<dbReference type="GeneID" id="75577898"/>
<dbReference type="KEGG" id="shx:MS3_00008934"/>
<dbReference type="RefSeq" id="XP_051064654.1">
    <property type="nucleotide sequence ID" value="XM_051217276.1"/>
</dbReference>
<name>A0A922II46_SCHHA</name>
<keyword evidence="4" id="KW-1185">Reference proteome</keyword>
<organism evidence="3 4">
    <name type="scientific">Schistosoma haematobium</name>
    <name type="common">Blood fluke</name>
    <dbReference type="NCBI Taxonomy" id="6185"/>
    <lineage>
        <taxon>Eukaryota</taxon>
        <taxon>Metazoa</taxon>
        <taxon>Spiralia</taxon>
        <taxon>Lophotrochozoa</taxon>
        <taxon>Platyhelminthes</taxon>
        <taxon>Trematoda</taxon>
        <taxon>Digenea</taxon>
        <taxon>Strigeidida</taxon>
        <taxon>Schistosomatoidea</taxon>
        <taxon>Schistosomatidae</taxon>
        <taxon>Schistosoma</taxon>
    </lineage>
</organism>
<protein>
    <recommendedName>
        <fullName evidence="5">MARVEL domain-containing protein</fullName>
    </recommendedName>
</protein>
<feature type="transmembrane region" description="Helical" evidence="2">
    <location>
        <begin position="77"/>
        <end position="97"/>
    </location>
</feature>
<reference evidence="3" key="3">
    <citation type="submission" date="2021-06" db="EMBL/GenBank/DDBJ databases">
        <title>Chromosome-level genome assembly for S. haematobium.</title>
        <authorList>
            <person name="Stroehlein A.J."/>
        </authorList>
    </citation>
    <scope>NUCLEOTIDE SEQUENCE</scope>
</reference>
<feature type="compositionally biased region" description="Low complexity" evidence="1">
    <location>
        <begin position="137"/>
        <end position="164"/>
    </location>
</feature>
<feature type="compositionally biased region" description="Polar residues" evidence="1">
    <location>
        <begin position="167"/>
        <end position="176"/>
    </location>
</feature>
<gene>
    <name evidence="3" type="ORF">MS3_00008934</name>
</gene>
<feature type="region of interest" description="Disordered" evidence="1">
    <location>
        <begin position="137"/>
        <end position="176"/>
    </location>
</feature>
<accession>A0A922II46</accession>
<reference evidence="3" key="2">
    <citation type="journal article" date="2019" name="Gigascience">
        <title>High-quality Schistosoma haematobium genome achieved by single-molecule and long-range sequencing.</title>
        <authorList>
            <person name="Stroehlein A.J."/>
            <person name="Korhonen P.K."/>
            <person name="Chong T.M."/>
            <person name="Lim Y.L."/>
            <person name="Chan K.G."/>
            <person name="Webster B."/>
            <person name="Rollinson D."/>
            <person name="Brindley P.J."/>
            <person name="Gasser R.B."/>
            <person name="Young N.D."/>
        </authorList>
    </citation>
    <scope>NUCLEOTIDE SEQUENCE</scope>
</reference>
<reference evidence="3" key="4">
    <citation type="journal article" date="2022" name="PLoS Pathog.">
        <title>Chromosome-level genome of Schistosoma haematobium underpins genome-wide explorations of molecular variation.</title>
        <authorList>
            <person name="Stroehlein A.J."/>
            <person name="Korhonen P.K."/>
            <person name="Lee V.V."/>
            <person name="Ralph S.A."/>
            <person name="Mentink-Kane M."/>
            <person name="You H."/>
            <person name="McManus D.P."/>
            <person name="Tchuente L.T."/>
            <person name="Stothard J.R."/>
            <person name="Kaur P."/>
            <person name="Dudchenko O."/>
            <person name="Aiden E.L."/>
            <person name="Yang B."/>
            <person name="Yang H."/>
            <person name="Emery A.M."/>
            <person name="Webster B.L."/>
            <person name="Brindley P.J."/>
            <person name="Rollinson D."/>
            <person name="Chang B.C.H."/>
            <person name="Gasser R.B."/>
            <person name="Young N.D."/>
        </authorList>
    </citation>
    <scope>NUCLEOTIDE SEQUENCE</scope>
</reference>